<dbReference type="GeneID" id="8230519"/>
<dbReference type="AlphaFoldDB" id="E0VUS1"/>
<dbReference type="RefSeq" id="XP_002429865.1">
    <property type="nucleotide sequence ID" value="XM_002429820.1"/>
</dbReference>
<dbReference type="Pfam" id="PF09350">
    <property type="entry name" value="DJC28_CD"/>
    <property type="match status" value="1"/>
</dbReference>
<dbReference type="SUPFAM" id="SSF46565">
    <property type="entry name" value="Chaperone J-domain"/>
    <property type="match status" value="1"/>
</dbReference>
<reference evidence="2" key="2">
    <citation type="submission" date="2007-04" db="EMBL/GenBank/DDBJ databases">
        <title>The genome of the human body louse.</title>
        <authorList>
            <consortium name="The Human Body Louse Genome Consortium"/>
            <person name="Kirkness E."/>
            <person name="Walenz B."/>
            <person name="Hass B."/>
            <person name="Bruggner R."/>
            <person name="Strausberg R."/>
        </authorList>
    </citation>
    <scope>NUCLEOTIDE SEQUENCE</scope>
    <source>
        <strain evidence="2">USDA</strain>
    </source>
</reference>
<dbReference type="InterPro" id="IPR052573">
    <property type="entry name" value="DnaJ_C_subfamily_28"/>
</dbReference>
<dbReference type="Proteomes" id="UP000009046">
    <property type="component" value="Unassembled WGS sequence"/>
</dbReference>
<dbReference type="InterPro" id="IPR018961">
    <property type="entry name" value="DnaJ_homolog_subfam-C_membr-28"/>
</dbReference>
<dbReference type="PROSITE" id="PS50076">
    <property type="entry name" value="DNAJ_2"/>
    <property type="match status" value="1"/>
</dbReference>
<keyword evidence="4" id="KW-1185">Reference proteome</keyword>
<evidence type="ECO:0000313" key="2">
    <source>
        <dbReference type="EMBL" id="EEB17127.1"/>
    </source>
</evidence>
<dbReference type="PANTHER" id="PTHR39158">
    <property type="entry name" value="OS08G0560600 PROTEIN"/>
    <property type="match status" value="1"/>
</dbReference>
<dbReference type="OMA" id="EWISLGK"/>
<dbReference type="InterPro" id="IPR036869">
    <property type="entry name" value="J_dom_sf"/>
</dbReference>
<dbReference type="KEGG" id="phu:Phum_PHUM454150"/>
<dbReference type="HOGENOM" id="CLU_040968_0_0_1"/>
<proteinExistence type="predicted"/>
<dbReference type="VEuPathDB" id="VectorBase:PHUM454150"/>
<dbReference type="SMART" id="SM00271">
    <property type="entry name" value="DnaJ"/>
    <property type="match status" value="1"/>
</dbReference>
<accession>E0VUS1</accession>
<dbReference type="FunCoup" id="E0VUS1">
    <property type="interactions" value="18"/>
</dbReference>
<dbReference type="OrthoDB" id="1922282at2759"/>
<dbReference type="PANTHER" id="PTHR39158:SF1">
    <property type="entry name" value="DNAJ HOMOLOG SUBFAMILY C MEMBER 28"/>
    <property type="match status" value="1"/>
</dbReference>
<evidence type="ECO:0000259" key="1">
    <source>
        <dbReference type="PROSITE" id="PS50076"/>
    </source>
</evidence>
<organism>
    <name type="scientific">Pediculus humanus subsp. corporis</name>
    <name type="common">Body louse</name>
    <dbReference type="NCBI Taxonomy" id="121224"/>
    <lineage>
        <taxon>Eukaryota</taxon>
        <taxon>Metazoa</taxon>
        <taxon>Ecdysozoa</taxon>
        <taxon>Arthropoda</taxon>
        <taxon>Hexapoda</taxon>
        <taxon>Insecta</taxon>
        <taxon>Pterygota</taxon>
        <taxon>Neoptera</taxon>
        <taxon>Paraneoptera</taxon>
        <taxon>Psocodea</taxon>
        <taxon>Troctomorpha</taxon>
        <taxon>Phthiraptera</taxon>
        <taxon>Anoplura</taxon>
        <taxon>Pediculidae</taxon>
        <taxon>Pediculus</taxon>
    </lineage>
</organism>
<gene>
    <name evidence="3" type="primary">8230519</name>
    <name evidence="2" type="ORF">Phum_PHUM454150</name>
</gene>
<evidence type="ECO:0000313" key="4">
    <source>
        <dbReference type="Proteomes" id="UP000009046"/>
    </source>
</evidence>
<reference evidence="2" key="1">
    <citation type="submission" date="2007-04" db="EMBL/GenBank/DDBJ databases">
        <title>Annotation of Pediculus humanus corporis strain USDA.</title>
        <authorList>
            <person name="Kirkness E."/>
            <person name="Hannick L."/>
            <person name="Hass B."/>
            <person name="Bruggner R."/>
            <person name="Lawson D."/>
            <person name="Bidwell S."/>
            <person name="Joardar V."/>
            <person name="Caler E."/>
            <person name="Walenz B."/>
            <person name="Inman J."/>
            <person name="Schobel S."/>
            <person name="Galinsky K."/>
            <person name="Amedeo P."/>
            <person name="Strausberg R."/>
        </authorList>
    </citation>
    <scope>NUCLEOTIDE SEQUENCE</scope>
    <source>
        <strain evidence="2">USDA</strain>
    </source>
</reference>
<dbReference type="EnsemblMetazoa" id="PHUM454150-RA">
    <property type="protein sequence ID" value="PHUM454150-PA"/>
    <property type="gene ID" value="PHUM454150"/>
</dbReference>
<dbReference type="STRING" id="121224.E0VUS1"/>
<name>E0VUS1_PEDHC</name>
<feature type="domain" description="J" evidence="1">
    <location>
        <begin position="36"/>
        <end position="106"/>
    </location>
</feature>
<dbReference type="eggNOG" id="KOG0568">
    <property type="taxonomic scope" value="Eukaryota"/>
</dbReference>
<dbReference type="CTD" id="8230519"/>
<dbReference type="PRINTS" id="PR00625">
    <property type="entry name" value="JDOMAIN"/>
</dbReference>
<dbReference type="Pfam" id="PF00226">
    <property type="entry name" value="DnaJ"/>
    <property type="match status" value="1"/>
</dbReference>
<dbReference type="Gene3D" id="1.10.287.110">
    <property type="entry name" value="DnaJ domain"/>
    <property type="match status" value="1"/>
</dbReference>
<dbReference type="InParanoid" id="E0VUS1"/>
<dbReference type="EMBL" id="DS235793">
    <property type="protein sequence ID" value="EEB17127.1"/>
    <property type="molecule type" value="Genomic_DNA"/>
</dbReference>
<dbReference type="InterPro" id="IPR001623">
    <property type="entry name" value="DnaJ_domain"/>
</dbReference>
<dbReference type="CDD" id="cd06257">
    <property type="entry name" value="DnaJ"/>
    <property type="match status" value="1"/>
</dbReference>
<dbReference type="EMBL" id="AAZO01005530">
    <property type="status" value="NOT_ANNOTATED_CDS"/>
    <property type="molecule type" value="Genomic_DNA"/>
</dbReference>
<evidence type="ECO:0000313" key="3">
    <source>
        <dbReference type="EnsemblMetazoa" id="PHUM454150-PA"/>
    </source>
</evidence>
<protein>
    <submittedName>
        <fullName evidence="2 3">J domain-containing protein C21orf55, putative</fullName>
    </submittedName>
</protein>
<reference evidence="3" key="3">
    <citation type="submission" date="2021-02" db="UniProtKB">
        <authorList>
            <consortium name="EnsemblMetazoa"/>
        </authorList>
    </citation>
    <scope>IDENTIFICATION</scope>
    <source>
        <strain evidence="3">USDA</strain>
    </source>
</reference>
<sequence>MFLMKSNAPYMIKMTPFISVTLRLFNCSLILKDYSKCYKILGIPNNSDQETVRRAFIELCKKYHPDSGKLSADSEKFHEIDSAYKTLQNKFAEERWNVDESIGEYGLYYDKKKNKTEEIKPKHTAPQHRQYLSYDGIGSGTPSQRQKQYVKYKTITAAQNVTNHQIKKITVADENSLLVKDKIQSKKIKTRYGMERLVEDLIQESMAKGHFDNLKGQGKPLSSTSSYNPYVDFVTHKLNEILIENGFAPEWINLNKEITDEINSIKNTLIKERKNLGPYPLNYKEEFKWKEIINNLQTWVKNLNQKINKFNLVVPILTKQKLYFNLEKESDDILKNNNNNNNLSEKDEEFLQKQNRLYVSYTWWWGG</sequence>